<dbReference type="EMBL" id="PIDS01001044">
    <property type="protein sequence ID" value="PLL29422.1"/>
    <property type="molecule type" value="Genomic_DNA"/>
</dbReference>
<evidence type="ECO:0000313" key="1">
    <source>
        <dbReference type="EMBL" id="PLL29422.1"/>
    </source>
</evidence>
<dbReference type="AlphaFoldDB" id="A0A2J4QEE7"/>
<evidence type="ECO:0000313" key="2">
    <source>
        <dbReference type="Proteomes" id="UP000234505"/>
    </source>
</evidence>
<sequence length="192" mass="20404">EYMNPGNFTNAWKCANNMLRDLHNLTFGGAEVVMPLIHLCKQLGESSSSTSNTDGYAIMRCNLPQEYGIAPGQEGNEGMLGYGTFGANAWNYNAYRLIGDNLPVGAIRVGGLPTISVAGIGVSAFMSGGKLKLFLVNRKDGVTAITVNLGTAKTLTGRHYDLTHAGDSLSSRSGSTITFVLPAYSGQCWSEV</sequence>
<gene>
    <name evidence="1" type="ORF">CWN50_24250</name>
</gene>
<proteinExistence type="predicted"/>
<reference evidence="1 2" key="1">
    <citation type="submission" date="2017-11" db="EMBL/GenBank/DDBJ databases">
        <authorList>
            <person name="Han C.G."/>
        </authorList>
    </citation>
    <scope>NUCLEOTIDE SEQUENCE [LARGE SCALE GENOMIC DNA]</scope>
    <source>
        <strain evidence="1 2">A11</strain>
    </source>
</reference>
<protein>
    <submittedName>
        <fullName evidence="1">Uncharacterized protein</fullName>
    </submittedName>
</protein>
<feature type="non-terminal residue" evidence="1">
    <location>
        <position position="1"/>
    </location>
</feature>
<accession>A0A2J4QEE7</accession>
<reference evidence="1 2" key="2">
    <citation type="submission" date="2018-01" db="EMBL/GenBank/DDBJ databases">
        <title>Genomic study of Klebsiella pneumoniae.</title>
        <authorList>
            <person name="Yang Y."/>
            <person name="Bicalho R."/>
        </authorList>
    </citation>
    <scope>NUCLEOTIDE SEQUENCE [LARGE SCALE GENOMIC DNA]</scope>
    <source>
        <strain evidence="1 2">A11</strain>
    </source>
</reference>
<name>A0A2J4QEE7_9ENTR</name>
<comment type="caution">
    <text evidence="1">The sequence shown here is derived from an EMBL/GenBank/DDBJ whole genome shotgun (WGS) entry which is preliminary data.</text>
</comment>
<dbReference type="Proteomes" id="UP000234505">
    <property type="component" value="Unassembled WGS sequence"/>
</dbReference>
<organism evidence="1 2">
    <name type="scientific">Klebsiella michiganensis</name>
    <dbReference type="NCBI Taxonomy" id="1134687"/>
    <lineage>
        <taxon>Bacteria</taxon>
        <taxon>Pseudomonadati</taxon>
        <taxon>Pseudomonadota</taxon>
        <taxon>Gammaproteobacteria</taxon>
        <taxon>Enterobacterales</taxon>
        <taxon>Enterobacteriaceae</taxon>
        <taxon>Klebsiella/Raoultella group</taxon>
        <taxon>Klebsiella</taxon>
    </lineage>
</organism>